<dbReference type="Proteomes" id="UP000504633">
    <property type="component" value="Unplaced"/>
</dbReference>
<keyword evidence="1" id="KW-1185">Reference proteome</keyword>
<proteinExistence type="predicted"/>
<evidence type="ECO:0000313" key="1">
    <source>
        <dbReference type="Proteomes" id="UP000504633"/>
    </source>
</evidence>
<dbReference type="GeneID" id="111599201"/>
<name>A0A6J1LRW0_DROHY</name>
<dbReference type="RefSeq" id="XP_023170560.1">
    <property type="nucleotide sequence ID" value="XM_023314792.2"/>
</dbReference>
<sequence length="338" mass="39593">MVNTCRTAAFASQLLLAMDRKTTQLLMFRTPMEAENQLLIFNSPIDYTDQQLVVYQYSGMLEGESGYCVVYKRDHYIISNPPNYQSPTKRSFLNECIRQLYIINGLVHKLNWAPNTLVCTQQELWHQVNMCLQPERLSVRNASLQRVKRQLFRETQRKRKATSSVRGQVWGTQVFNFKPMRPKIGRRHIRRGYLKVARQFVLQQLIRENVKREMIGASAICQSIINATEGIYNVNATVISDICRYHHTAARHQHAVEGRLNEGQQRLRSNEACQLTQRAKRLEAMFLHEQVRRAGQNHQLILEESVRSIYYAKQLFRLIEDHEEFVYTDKQILGRSCC</sequence>
<reference evidence="2" key="1">
    <citation type="submission" date="2025-08" db="UniProtKB">
        <authorList>
            <consortium name="RefSeq"/>
        </authorList>
    </citation>
    <scope>IDENTIFICATION</scope>
    <source>
        <strain evidence="2">15085-1641.00</strain>
        <tissue evidence="2">Whole body</tissue>
    </source>
</reference>
<dbReference type="OMA" id="ECIRQLY"/>
<evidence type="ECO:0000313" key="2">
    <source>
        <dbReference type="RefSeq" id="XP_023170560.1"/>
    </source>
</evidence>
<gene>
    <name evidence="2" type="primary">LOC111599201</name>
</gene>
<dbReference type="OrthoDB" id="7998494at2759"/>
<organism evidence="1 2">
    <name type="scientific">Drosophila hydei</name>
    <name type="common">Fruit fly</name>
    <dbReference type="NCBI Taxonomy" id="7224"/>
    <lineage>
        <taxon>Eukaryota</taxon>
        <taxon>Metazoa</taxon>
        <taxon>Ecdysozoa</taxon>
        <taxon>Arthropoda</taxon>
        <taxon>Hexapoda</taxon>
        <taxon>Insecta</taxon>
        <taxon>Pterygota</taxon>
        <taxon>Neoptera</taxon>
        <taxon>Endopterygota</taxon>
        <taxon>Diptera</taxon>
        <taxon>Brachycera</taxon>
        <taxon>Muscomorpha</taxon>
        <taxon>Ephydroidea</taxon>
        <taxon>Drosophilidae</taxon>
        <taxon>Drosophila</taxon>
    </lineage>
</organism>
<dbReference type="KEGG" id="dhe:111599201"/>
<accession>A0A6J1LRW0</accession>
<dbReference type="AlphaFoldDB" id="A0A6J1LRW0"/>
<protein>
    <submittedName>
        <fullName evidence="2">Uncharacterized protein LOC111599201</fullName>
    </submittedName>
</protein>